<dbReference type="SUPFAM" id="SSF140663">
    <property type="entry name" value="TTHA0068-like"/>
    <property type="match status" value="1"/>
</dbReference>
<evidence type="ECO:0008006" key="2">
    <source>
        <dbReference type="Google" id="ProtNLM"/>
    </source>
</evidence>
<feature type="non-terminal residue" evidence="1">
    <location>
        <position position="1"/>
    </location>
</feature>
<name>A0A381XXQ2_9ZZZZ</name>
<dbReference type="InterPro" id="IPR005500">
    <property type="entry name" value="DUF309"/>
</dbReference>
<organism evidence="1">
    <name type="scientific">marine metagenome</name>
    <dbReference type="NCBI Taxonomy" id="408172"/>
    <lineage>
        <taxon>unclassified sequences</taxon>
        <taxon>metagenomes</taxon>
        <taxon>ecological metagenomes</taxon>
    </lineage>
</organism>
<proteinExistence type="predicted"/>
<accession>A0A381XXQ2</accession>
<reference evidence="1" key="1">
    <citation type="submission" date="2018-05" db="EMBL/GenBank/DDBJ databases">
        <authorList>
            <person name="Lanie J.A."/>
            <person name="Ng W.-L."/>
            <person name="Kazmierczak K.M."/>
            <person name="Andrzejewski T.M."/>
            <person name="Davidsen T.M."/>
            <person name="Wayne K.J."/>
            <person name="Tettelin H."/>
            <person name="Glass J.I."/>
            <person name="Rusch D."/>
            <person name="Podicherti R."/>
            <person name="Tsui H.-C.T."/>
            <person name="Winkler M.E."/>
        </authorList>
    </citation>
    <scope>NUCLEOTIDE SEQUENCE</scope>
</reference>
<dbReference type="Pfam" id="PF03745">
    <property type="entry name" value="DUF309"/>
    <property type="match status" value="1"/>
</dbReference>
<dbReference type="EMBL" id="UINC01016660">
    <property type="protein sequence ID" value="SVA69201.1"/>
    <property type="molecule type" value="Genomic_DNA"/>
</dbReference>
<protein>
    <recommendedName>
        <fullName evidence="2">DUF309 domain-containing protein</fullName>
    </recommendedName>
</protein>
<dbReference type="AlphaFoldDB" id="A0A381XXQ2"/>
<dbReference type="InterPro" id="IPR023203">
    <property type="entry name" value="TTHA0068_sf"/>
</dbReference>
<sequence length="119" mass="14175">VLNETDEFYLGVDAFNQQDYKKAHHIWEQSWKRLRNSENRFYLKPFIMLTVSYQNYLHDKKTGGDYLFKKALDRLLEIESRLGNLIDINSLILQIKDALVMESSTRRFNGIQVKTMRIS</sequence>
<gene>
    <name evidence="1" type="ORF">METZ01_LOCUS122055</name>
</gene>
<dbReference type="Gene3D" id="1.10.3450.10">
    <property type="entry name" value="TTHA0068-like"/>
    <property type="match status" value="1"/>
</dbReference>
<evidence type="ECO:0000313" key="1">
    <source>
        <dbReference type="EMBL" id="SVA69201.1"/>
    </source>
</evidence>